<dbReference type="SUPFAM" id="SSF56672">
    <property type="entry name" value="DNA/RNA polymerases"/>
    <property type="match status" value="1"/>
</dbReference>
<accession>A0A8S4DQH8</accession>
<dbReference type="CDD" id="cd15489">
    <property type="entry name" value="PHD_SF"/>
    <property type="match status" value="1"/>
</dbReference>
<dbReference type="PROSITE" id="PS50878">
    <property type="entry name" value="RT_POL"/>
    <property type="match status" value="1"/>
</dbReference>
<reference evidence="3" key="1">
    <citation type="submission" date="2020-11" db="EMBL/GenBank/DDBJ databases">
        <authorList>
            <person name="Whiteford S."/>
        </authorList>
    </citation>
    <scope>NUCLEOTIDE SEQUENCE</scope>
</reference>
<dbReference type="AlphaFoldDB" id="A0A8S4DQH8"/>
<dbReference type="GO" id="GO:0071897">
    <property type="term" value="P:DNA biosynthetic process"/>
    <property type="evidence" value="ECO:0007669"/>
    <property type="project" value="UniProtKB-ARBA"/>
</dbReference>
<dbReference type="InterPro" id="IPR011011">
    <property type="entry name" value="Znf_FYVE_PHD"/>
</dbReference>
<evidence type="ECO:0000259" key="2">
    <source>
        <dbReference type="PROSITE" id="PS50878"/>
    </source>
</evidence>
<evidence type="ECO:0000313" key="3">
    <source>
        <dbReference type="EMBL" id="CAG9103056.1"/>
    </source>
</evidence>
<keyword evidence="1" id="KW-0175">Coiled coil</keyword>
<evidence type="ECO:0000256" key="1">
    <source>
        <dbReference type="SAM" id="Coils"/>
    </source>
</evidence>
<name>A0A8S4DQH8_PLUXY</name>
<protein>
    <submittedName>
        <fullName evidence="3">(diamondback moth) hypothetical protein</fullName>
    </submittedName>
</protein>
<gene>
    <name evidence="3" type="ORF">PLXY2_LOCUS2940</name>
</gene>
<feature type="domain" description="Reverse transcriptase" evidence="2">
    <location>
        <begin position="616"/>
        <end position="864"/>
    </location>
</feature>
<sequence length="888" mass="100828">MLGLADENDLCLPENMVPGRILCSVCSRHFDFPCSGITEAGYRKLGDRKASWRCPSCKAGSSPQVTPKVSAPNVEQLYKELQLITKKLAPLTTLVEDVKTIRSDIDGLMASVENAHASIKDFNDSVNVLSSRLKLVEERMEIIPDLEKKLSDLQEETNQREQWLRANNLEIKGVPQKQGENLLDIVVKIGNELNYPVTKTSINYVARVPSRDTSTPKPIIVSFINRYMKEDFIAAARSLNKPLTPENINLHGTMRIYINDHLTVANKQLLLKTKEAARDFNMSDITWLSSANDFLIPSGLSGDHVYNFIDTLSLCNLNQYNNILNNFGRLLDLVLSNKNVSVKECLDPLVPEDPHHKALLIDIALSTTTPLPINPHTLYSYSRADYTNIKKSVREINWHDKLSSHDLNTAVDLFYSTLYSIRDKYVPTRRAGNESYPPWFNSALVKILKEKHKYYKKFKTYGNISDELSFKTLRDRAKKVENECYANYIRSIESAIVQNPKAFWSYVKSKREGSSVPSSVSYAGVTSDTGPGISELFSSYFHSTFIQNNTSNNNPYPSDILSVCDISSIEVRTGEIERFLKSLDLSKSAGPDEMPAVFLSNCASELTVPIAILFSRSLTEGVVPLRWKLAFISPIHKKGSKDQVGNYRPISKLCLIAKVLERIVFNQLYNRLKSAFSPAQHGFLKGRSTVSNLVIFNDFITEEMDSNNNQVATIYTDYSKAFDRIDHYLLLQKLHIIGVRGHLLDWFRSYLNNRKQAVVLNGFTSSWRSIPSGVPQGSLLGPLLFIIFINDIDTCFINSNYLLFADDMKIFRKVDNSLDEALLQDDLQRLDQYCTNNSLDLNVDKCYFIVFTRKRKPFMCSFKIKNQPLNQVYSTKDLGFKIIIRFAY</sequence>
<keyword evidence="4" id="KW-1185">Reference proteome</keyword>
<dbReference type="InterPro" id="IPR000477">
    <property type="entry name" value="RT_dom"/>
</dbReference>
<dbReference type="Pfam" id="PF00078">
    <property type="entry name" value="RVT_1"/>
    <property type="match status" value="1"/>
</dbReference>
<evidence type="ECO:0000313" key="4">
    <source>
        <dbReference type="Proteomes" id="UP000653454"/>
    </source>
</evidence>
<dbReference type="CDD" id="cd01650">
    <property type="entry name" value="RT_nLTR_like"/>
    <property type="match status" value="1"/>
</dbReference>
<dbReference type="SUPFAM" id="SSF57903">
    <property type="entry name" value="FYVE/PHD zinc finger"/>
    <property type="match status" value="1"/>
</dbReference>
<dbReference type="PANTHER" id="PTHR33332">
    <property type="entry name" value="REVERSE TRANSCRIPTASE DOMAIN-CONTAINING PROTEIN"/>
    <property type="match status" value="1"/>
</dbReference>
<feature type="coiled-coil region" evidence="1">
    <location>
        <begin position="136"/>
        <end position="166"/>
    </location>
</feature>
<proteinExistence type="predicted"/>
<dbReference type="Gene3D" id="3.30.70.1820">
    <property type="entry name" value="L1 transposable element, RRM domain"/>
    <property type="match status" value="1"/>
</dbReference>
<dbReference type="EMBL" id="CAJHNJ030000007">
    <property type="protein sequence ID" value="CAG9103056.1"/>
    <property type="molecule type" value="Genomic_DNA"/>
</dbReference>
<dbReference type="Proteomes" id="UP000653454">
    <property type="component" value="Unassembled WGS sequence"/>
</dbReference>
<comment type="caution">
    <text evidence="3">The sequence shown here is derived from an EMBL/GenBank/DDBJ whole genome shotgun (WGS) entry which is preliminary data.</text>
</comment>
<organism evidence="3 4">
    <name type="scientific">Plutella xylostella</name>
    <name type="common">Diamondback moth</name>
    <name type="synonym">Plutella maculipennis</name>
    <dbReference type="NCBI Taxonomy" id="51655"/>
    <lineage>
        <taxon>Eukaryota</taxon>
        <taxon>Metazoa</taxon>
        <taxon>Ecdysozoa</taxon>
        <taxon>Arthropoda</taxon>
        <taxon>Hexapoda</taxon>
        <taxon>Insecta</taxon>
        <taxon>Pterygota</taxon>
        <taxon>Neoptera</taxon>
        <taxon>Endopterygota</taxon>
        <taxon>Lepidoptera</taxon>
        <taxon>Glossata</taxon>
        <taxon>Ditrysia</taxon>
        <taxon>Yponomeutoidea</taxon>
        <taxon>Plutellidae</taxon>
        <taxon>Plutella</taxon>
    </lineage>
</organism>
<dbReference type="InterPro" id="IPR043502">
    <property type="entry name" value="DNA/RNA_pol_sf"/>
</dbReference>